<protein>
    <submittedName>
        <fullName evidence="2">Uncharacterized protein</fullName>
    </submittedName>
</protein>
<keyword evidence="1" id="KW-0732">Signal</keyword>
<sequence>MVLVLWTLFHQLFLIPMVDKVEAMAMVVHIGVVETTIGRDAEMMTAATHKSPQKEHQIMILGGTLTMSLDRKKIHGFEREVTLTMMRKMIENDKLNQNFMLTLSCFAMNIFD</sequence>
<organism evidence="2 3">
    <name type="scientific">Lupinus albus</name>
    <name type="common">White lupine</name>
    <name type="synonym">Lupinus termis</name>
    <dbReference type="NCBI Taxonomy" id="3870"/>
    <lineage>
        <taxon>Eukaryota</taxon>
        <taxon>Viridiplantae</taxon>
        <taxon>Streptophyta</taxon>
        <taxon>Embryophyta</taxon>
        <taxon>Tracheophyta</taxon>
        <taxon>Spermatophyta</taxon>
        <taxon>Magnoliopsida</taxon>
        <taxon>eudicotyledons</taxon>
        <taxon>Gunneridae</taxon>
        <taxon>Pentapetalae</taxon>
        <taxon>rosids</taxon>
        <taxon>fabids</taxon>
        <taxon>Fabales</taxon>
        <taxon>Fabaceae</taxon>
        <taxon>Papilionoideae</taxon>
        <taxon>50 kb inversion clade</taxon>
        <taxon>genistoids sensu lato</taxon>
        <taxon>core genistoids</taxon>
        <taxon>Genisteae</taxon>
        <taxon>Lupinus</taxon>
    </lineage>
</organism>
<feature type="signal peptide" evidence="1">
    <location>
        <begin position="1"/>
        <end position="23"/>
    </location>
</feature>
<dbReference type="Proteomes" id="UP000447434">
    <property type="component" value="Chromosome 22"/>
</dbReference>
<keyword evidence="3" id="KW-1185">Reference proteome</keyword>
<dbReference type="AlphaFoldDB" id="A0A6A4NGJ6"/>
<proteinExistence type="predicted"/>
<gene>
    <name evidence="2" type="ORF">Lalb_Chr22g0356731</name>
</gene>
<accession>A0A6A4NGJ6</accession>
<evidence type="ECO:0000313" key="2">
    <source>
        <dbReference type="EMBL" id="KAE9588572.1"/>
    </source>
</evidence>
<evidence type="ECO:0000256" key="1">
    <source>
        <dbReference type="SAM" id="SignalP"/>
    </source>
</evidence>
<evidence type="ECO:0000313" key="3">
    <source>
        <dbReference type="Proteomes" id="UP000447434"/>
    </source>
</evidence>
<reference evidence="3" key="1">
    <citation type="journal article" date="2020" name="Nat. Commun.">
        <title>Genome sequence of the cluster root forming white lupin.</title>
        <authorList>
            <person name="Hufnagel B."/>
            <person name="Marques A."/>
            <person name="Soriano A."/>
            <person name="Marques L."/>
            <person name="Divol F."/>
            <person name="Doumas P."/>
            <person name="Sallet E."/>
            <person name="Mancinotti D."/>
            <person name="Carrere S."/>
            <person name="Marande W."/>
            <person name="Arribat S."/>
            <person name="Keller J."/>
            <person name="Huneau C."/>
            <person name="Blein T."/>
            <person name="Aime D."/>
            <person name="Laguerre M."/>
            <person name="Taylor J."/>
            <person name="Schubert V."/>
            <person name="Nelson M."/>
            <person name="Geu-Flores F."/>
            <person name="Crespi M."/>
            <person name="Gallardo-Guerrero K."/>
            <person name="Delaux P.-M."/>
            <person name="Salse J."/>
            <person name="Berges H."/>
            <person name="Guyot R."/>
            <person name="Gouzy J."/>
            <person name="Peret B."/>
        </authorList>
    </citation>
    <scope>NUCLEOTIDE SEQUENCE [LARGE SCALE GENOMIC DNA]</scope>
    <source>
        <strain evidence="3">cv. Amiga</strain>
    </source>
</reference>
<comment type="caution">
    <text evidence="2">The sequence shown here is derived from an EMBL/GenBank/DDBJ whole genome shotgun (WGS) entry which is preliminary data.</text>
</comment>
<name>A0A6A4NGJ6_LUPAL</name>
<feature type="chain" id="PRO_5025482596" evidence="1">
    <location>
        <begin position="24"/>
        <end position="112"/>
    </location>
</feature>
<dbReference type="EMBL" id="WOCE01000022">
    <property type="protein sequence ID" value="KAE9588572.1"/>
    <property type="molecule type" value="Genomic_DNA"/>
</dbReference>
<dbReference type="OrthoDB" id="1792702at2759"/>